<dbReference type="InterPro" id="IPR000669">
    <property type="entry name" value="Mannitol_DH"/>
</dbReference>
<dbReference type="Pfam" id="PF08125">
    <property type="entry name" value="Mannitol_dh_C"/>
    <property type="match status" value="1"/>
</dbReference>
<dbReference type="PRINTS" id="PR00084">
    <property type="entry name" value="MTLDHDRGNASE"/>
</dbReference>
<name>A0A841HNG2_9GAMM</name>
<dbReference type="EMBL" id="JACHHZ010000004">
    <property type="protein sequence ID" value="MBB6094667.1"/>
    <property type="molecule type" value="Genomic_DNA"/>
</dbReference>
<dbReference type="AlphaFoldDB" id="A0A841HNG2"/>
<dbReference type="RefSeq" id="WP_184334075.1">
    <property type="nucleotide sequence ID" value="NZ_JACHHZ010000004.1"/>
</dbReference>
<evidence type="ECO:0000256" key="1">
    <source>
        <dbReference type="ARBA" id="ARBA00023002"/>
    </source>
</evidence>
<dbReference type="GO" id="GO:0008866">
    <property type="term" value="F:fructuronate reductase activity"/>
    <property type="evidence" value="ECO:0007669"/>
    <property type="project" value="UniProtKB-EC"/>
</dbReference>
<organism evidence="4 5">
    <name type="scientific">Povalibacter uvarum</name>
    <dbReference type="NCBI Taxonomy" id="732238"/>
    <lineage>
        <taxon>Bacteria</taxon>
        <taxon>Pseudomonadati</taxon>
        <taxon>Pseudomonadota</taxon>
        <taxon>Gammaproteobacteria</taxon>
        <taxon>Steroidobacterales</taxon>
        <taxon>Steroidobacteraceae</taxon>
        <taxon>Povalibacter</taxon>
    </lineage>
</organism>
<dbReference type="InterPro" id="IPR008927">
    <property type="entry name" value="6-PGluconate_DH-like_C_sf"/>
</dbReference>
<evidence type="ECO:0000313" key="5">
    <source>
        <dbReference type="Proteomes" id="UP000588068"/>
    </source>
</evidence>
<dbReference type="SUPFAM" id="SSF48179">
    <property type="entry name" value="6-phosphogluconate dehydrogenase C-terminal domain-like"/>
    <property type="match status" value="1"/>
</dbReference>
<dbReference type="InterPro" id="IPR013118">
    <property type="entry name" value="Mannitol_DH_C"/>
</dbReference>
<evidence type="ECO:0000259" key="2">
    <source>
        <dbReference type="Pfam" id="PF01232"/>
    </source>
</evidence>
<dbReference type="EC" id="1.1.1.57" evidence="4"/>
<protein>
    <submittedName>
        <fullName evidence="4">Fructuronate reductase</fullName>
        <ecNumber evidence="4">1.1.1.57</ecNumber>
    </submittedName>
</protein>
<feature type="domain" description="Mannitol dehydrogenase C-terminal" evidence="3">
    <location>
        <begin position="281"/>
        <end position="472"/>
    </location>
</feature>
<evidence type="ECO:0000259" key="3">
    <source>
        <dbReference type="Pfam" id="PF08125"/>
    </source>
</evidence>
<dbReference type="InterPro" id="IPR013328">
    <property type="entry name" value="6PGD_dom2"/>
</dbReference>
<dbReference type="Pfam" id="PF01232">
    <property type="entry name" value="Mannitol_dh"/>
    <property type="match status" value="1"/>
</dbReference>
<dbReference type="Gene3D" id="3.40.50.720">
    <property type="entry name" value="NAD(P)-binding Rossmann-like Domain"/>
    <property type="match status" value="1"/>
</dbReference>
<dbReference type="InterPro" id="IPR036291">
    <property type="entry name" value="NAD(P)-bd_dom_sf"/>
</dbReference>
<feature type="domain" description="Mannitol dehydrogenase N-terminal" evidence="2">
    <location>
        <begin position="30"/>
        <end position="262"/>
    </location>
</feature>
<dbReference type="Gene3D" id="1.10.1040.10">
    <property type="entry name" value="N-(1-d-carboxylethyl)-l-norvaline Dehydrogenase, domain 2"/>
    <property type="match status" value="1"/>
</dbReference>
<dbReference type="Proteomes" id="UP000588068">
    <property type="component" value="Unassembled WGS sequence"/>
</dbReference>
<accession>A0A841HNG2</accession>
<evidence type="ECO:0000313" key="4">
    <source>
        <dbReference type="EMBL" id="MBB6094667.1"/>
    </source>
</evidence>
<proteinExistence type="predicted"/>
<dbReference type="PANTHER" id="PTHR43362:SF1">
    <property type="entry name" value="MANNITOL DEHYDROGENASE 2-RELATED"/>
    <property type="match status" value="1"/>
</dbReference>
<dbReference type="InterPro" id="IPR050988">
    <property type="entry name" value="Mannitol_DH/Oxidoreductase"/>
</dbReference>
<reference evidence="4 5" key="1">
    <citation type="submission" date="2020-08" db="EMBL/GenBank/DDBJ databases">
        <title>Genomic Encyclopedia of Type Strains, Phase IV (KMG-IV): sequencing the most valuable type-strain genomes for metagenomic binning, comparative biology and taxonomic classification.</title>
        <authorList>
            <person name="Goeker M."/>
        </authorList>
    </citation>
    <scope>NUCLEOTIDE SEQUENCE [LARGE SCALE GENOMIC DNA]</scope>
    <source>
        <strain evidence="4 5">DSM 26723</strain>
    </source>
</reference>
<keyword evidence="5" id="KW-1185">Reference proteome</keyword>
<dbReference type="PANTHER" id="PTHR43362">
    <property type="entry name" value="MANNITOL DEHYDROGENASE DSF1-RELATED"/>
    <property type="match status" value="1"/>
</dbReference>
<dbReference type="SUPFAM" id="SSF51735">
    <property type="entry name" value="NAD(P)-binding Rossmann-fold domains"/>
    <property type="match status" value="1"/>
</dbReference>
<sequence length="479" mass="51828">MNPRLGNATLSSVRGAALPAYDRNRTSIGLVHIGPGAFFRAHQASYIDSLLQLDPGWAISAIALKSSGVRDALGPQDGLYVLNELSVASNLRVIGAIRELLVASEEYPRVFARLAAQETRVVTMTVTEKGYCLNGAGILDESHPDIVHDLQSPRTPRSVVGLLTEALRLRRAAGVSPFVVISCDNLANNGHALRNAVLAFARRIDASLAASIESGVAFPRTMVDSITPATDDALRQRVATATGVDDAWPIQREVFVQWVIEELPGMNLDDWRRVGVTLAKDVSLFERAKLRLLNGAHSTLAYVGSLRGLETVGDAMQDQPLVSFVEAMMREDIAVTLDRDSGLDVNGYIDAVLDRFRNPGIRHLLSQIAWDGSKKLPVRLLGTIADTLATGRSVQRLAVPIAAWMRFVVRQSKSSVPIVDPDAAQLSDLGRACNNDPAHDVGLFLALDKVFAPSIAGNPDFRHAVESAYRKLLTPQTAV</sequence>
<comment type="caution">
    <text evidence="4">The sequence shown here is derived from an EMBL/GenBank/DDBJ whole genome shotgun (WGS) entry which is preliminary data.</text>
</comment>
<keyword evidence="1 4" id="KW-0560">Oxidoreductase</keyword>
<gene>
    <name evidence="4" type="ORF">HNQ60_003554</name>
</gene>
<dbReference type="InterPro" id="IPR013131">
    <property type="entry name" value="Mannitol_DH_N"/>
</dbReference>